<dbReference type="NCBIfam" id="TIGR01139">
    <property type="entry name" value="cysK"/>
    <property type="match status" value="1"/>
</dbReference>
<dbReference type="CDD" id="cd01561">
    <property type="entry name" value="CBS_like"/>
    <property type="match status" value="1"/>
</dbReference>
<dbReference type="NCBIfam" id="NF007989">
    <property type="entry name" value="PRK10717.1"/>
    <property type="match status" value="1"/>
</dbReference>
<dbReference type="InterPro" id="IPR005859">
    <property type="entry name" value="CysK"/>
</dbReference>
<dbReference type="PROSITE" id="PS00901">
    <property type="entry name" value="CYS_SYNTHASE"/>
    <property type="match status" value="1"/>
</dbReference>
<evidence type="ECO:0000256" key="1">
    <source>
        <dbReference type="ARBA" id="ARBA00001933"/>
    </source>
</evidence>
<evidence type="ECO:0000256" key="8">
    <source>
        <dbReference type="ARBA" id="ARBA00023192"/>
    </source>
</evidence>
<name>A0A1H4VT02_PSETA</name>
<comment type="cofactor">
    <cofactor evidence="1 10">
        <name>pyridoxal 5'-phosphate</name>
        <dbReference type="ChEBI" id="CHEBI:597326"/>
    </cofactor>
</comment>
<keyword evidence="5 10" id="KW-0028">Amino-acid biosynthesis</keyword>
<dbReference type="InterPro" id="IPR001216">
    <property type="entry name" value="P-phosphate_BS"/>
</dbReference>
<reference evidence="12 13" key="1">
    <citation type="submission" date="2016-10" db="EMBL/GenBank/DDBJ databases">
        <authorList>
            <person name="Varghese N."/>
            <person name="Submissions S."/>
        </authorList>
    </citation>
    <scope>NUCLEOTIDE SEQUENCE [LARGE SCALE GENOMIC DNA]</scope>
    <source>
        <strain evidence="12 13">BS3652</strain>
    </source>
</reference>
<evidence type="ECO:0000256" key="10">
    <source>
        <dbReference type="RuleBase" id="RU003985"/>
    </source>
</evidence>
<evidence type="ECO:0000313" key="13">
    <source>
        <dbReference type="Proteomes" id="UP000183155"/>
    </source>
</evidence>
<evidence type="ECO:0000256" key="9">
    <source>
        <dbReference type="ARBA" id="ARBA00047931"/>
    </source>
</evidence>
<dbReference type="InterPro" id="IPR050214">
    <property type="entry name" value="Cys_Synth/Cystath_Beta-Synth"/>
</dbReference>
<feature type="domain" description="Tryptophan synthase beta chain-like PALP" evidence="11">
    <location>
        <begin position="64"/>
        <end position="355"/>
    </location>
</feature>
<comment type="pathway">
    <text evidence="2">Amino-acid biosynthesis; L-cysteine biosynthesis; L-cysteine from L-serine: step 2/2.</text>
</comment>
<protein>
    <recommendedName>
        <fullName evidence="4 10">Cysteine synthase</fullName>
        <ecNumber evidence="4 10">2.5.1.47</ecNumber>
    </recommendedName>
</protein>
<dbReference type="EMBL" id="FNRS01000001">
    <property type="protein sequence ID" value="SEC83648.1"/>
    <property type="molecule type" value="Genomic_DNA"/>
</dbReference>
<evidence type="ECO:0000256" key="7">
    <source>
        <dbReference type="ARBA" id="ARBA00022898"/>
    </source>
</evidence>
<accession>A0A1H4VT02</accession>
<dbReference type="Pfam" id="PF00291">
    <property type="entry name" value="PALP"/>
    <property type="match status" value="1"/>
</dbReference>
<keyword evidence="7 10" id="KW-0663">Pyridoxal phosphate</keyword>
<gene>
    <name evidence="12" type="ORF">SAMN04490203_3216</name>
</gene>
<evidence type="ECO:0000256" key="2">
    <source>
        <dbReference type="ARBA" id="ARBA00004962"/>
    </source>
</evidence>
<organism evidence="12 13">
    <name type="scientific">Pseudomonas taetrolens</name>
    <dbReference type="NCBI Taxonomy" id="47884"/>
    <lineage>
        <taxon>Bacteria</taxon>
        <taxon>Pseudomonadati</taxon>
        <taxon>Pseudomonadota</taxon>
        <taxon>Gammaproteobacteria</taxon>
        <taxon>Pseudomonadales</taxon>
        <taxon>Pseudomonadaceae</taxon>
        <taxon>Pseudomonas</taxon>
    </lineage>
</organism>
<evidence type="ECO:0000256" key="4">
    <source>
        <dbReference type="ARBA" id="ARBA00012681"/>
    </source>
</evidence>
<evidence type="ECO:0000259" key="11">
    <source>
        <dbReference type="Pfam" id="PF00291"/>
    </source>
</evidence>
<keyword evidence="6 10" id="KW-0808">Transferase</keyword>
<comment type="similarity">
    <text evidence="3 10">Belongs to the cysteine synthase/cystathionine beta-synthase family.</text>
</comment>
<comment type="caution">
    <text evidence="12">The sequence shown here is derived from an EMBL/GenBank/DDBJ whole genome shotgun (WGS) entry which is preliminary data.</text>
</comment>
<evidence type="ECO:0000256" key="5">
    <source>
        <dbReference type="ARBA" id="ARBA00022605"/>
    </source>
</evidence>
<dbReference type="InterPro" id="IPR005856">
    <property type="entry name" value="Cys_synth"/>
</dbReference>
<dbReference type="EC" id="2.5.1.47" evidence="4 10"/>
<dbReference type="PANTHER" id="PTHR10314">
    <property type="entry name" value="CYSTATHIONINE BETA-SYNTHASE"/>
    <property type="match status" value="1"/>
</dbReference>
<dbReference type="NCBIfam" id="TIGR01136">
    <property type="entry name" value="cysKM"/>
    <property type="match status" value="1"/>
</dbReference>
<sequence length="377" mass="40705">MFKRMSDYNVLPVWRERRRGIQSLNGASQHDWTHVSTRPTLEAFLNGALRTPAMSRIFSDNAHSIGNTPLVQINRIAPRGVTILAKIEGRNPGYSVKCRIGANMIWDAESRGVLKPGMTIIEPTSGNTGIGLAFVAAARGYKLMLTMPSSMSIERRKVLKALGAELVLTEPAKGMKGAIDKATEIQASDPAQYFMPQQFENPANPAIHEKTTGPEIWNDTDGGIDVLVSGVGTGGTITGISRYIKQTQGKPILSVAVEPEGSPVITQALAGQEIKPAPHKIQGIGAGFVPKNLDLSMVDKVELVSDEESKAMALRLMQEEGILCGISCGAAMAVAVRMAETPEMQGKTIVVILPDSGERYLSSMLFSDMFSEQELQQ</sequence>
<evidence type="ECO:0000256" key="6">
    <source>
        <dbReference type="ARBA" id="ARBA00022679"/>
    </source>
</evidence>
<keyword evidence="8 10" id="KW-0198">Cysteine biosynthesis</keyword>
<evidence type="ECO:0000313" key="12">
    <source>
        <dbReference type="EMBL" id="SEC83648.1"/>
    </source>
</evidence>
<evidence type="ECO:0000256" key="3">
    <source>
        <dbReference type="ARBA" id="ARBA00007103"/>
    </source>
</evidence>
<keyword evidence="13" id="KW-1185">Reference proteome</keyword>
<dbReference type="InterPro" id="IPR001926">
    <property type="entry name" value="TrpB-like_PALP"/>
</dbReference>
<comment type="catalytic activity">
    <reaction evidence="9 10">
        <text>O-acetyl-L-serine + hydrogen sulfide = L-cysteine + acetate</text>
        <dbReference type="Rhea" id="RHEA:14829"/>
        <dbReference type="ChEBI" id="CHEBI:29919"/>
        <dbReference type="ChEBI" id="CHEBI:30089"/>
        <dbReference type="ChEBI" id="CHEBI:35235"/>
        <dbReference type="ChEBI" id="CHEBI:58340"/>
        <dbReference type="EC" id="2.5.1.47"/>
    </reaction>
</comment>
<dbReference type="Gene3D" id="3.40.50.1100">
    <property type="match status" value="2"/>
</dbReference>
<dbReference type="InterPro" id="IPR036052">
    <property type="entry name" value="TrpB-like_PALP_sf"/>
</dbReference>
<dbReference type="SUPFAM" id="SSF53686">
    <property type="entry name" value="Tryptophan synthase beta subunit-like PLP-dependent enzymes"/>
    <property type="match status" value="1"/>
</dbReference>
<dbReference type="Proteomes" id="UP000183155">
    <property type="component" value="Unassembled WGS sequence"/>
</dbReference>
<proteinExistence type="inferred from homology"/>